<gene>
    <name evidence="2" type="ORF">M23134_03546</name>
</gene>
<accession>A1ZNA4</accession>
<evidence type="ECO:0000256" key="1">
    <source>
        <dbReference type="SAM" id="MobiDB-lite"/>
    </source>
</evidence>
<dbReference type="Proteomes" id="UP000004095">
    <property type="component" value="Unassembled WGS sequence"/>
</dbReference>
<keyword evidence="3" id="KW-1185">Reference proteome</keyword>
<dbReference type="EMBL" id="AAWS01000017">
    <property type="protein sequence ID" value="EAY28285.1"/>
    <property type="molecule type" value="Genomic_DNA"/>
</dbReference>
<feature type="region of interest" description="Disordered" evidence="1">
    <location>
        <begin position="180"/>
        <end position="202"/>
    </location>
</feature>
<dbReference type="AlphaFoldDB" id="A1ZNA4"/>
<feature type="compositionally biased region" description="Basic and acidic residues" evidence="1">
    <location>
        <begin position="190"/>
        <end position="202"/>
    </location>
</feature>
<evidence type="ECO:0000313" key="2">
    <source>
        <dbReference type="EMBL" id="EAY28285.1"/>
    </source>
</evidence>
<comment type="caution">
    <text evidence="2">The sequence shown here is derived from an EMBL/GenBank/DDBJ whole genome shotgun (WGS) entry which is preliminary data.</text>
</comment>
<reference evidence="2 3" key="1">
    <citation type="submission" date="2007-01" db="EMBL/GenBank/DDBJ databases">
        <authorList>
            <person name="Haygood M."/>
            <person name="Podell S."/>
            <person name="Anderson C."/>
            <person name="Hopkinson B."/>
            <person name="Roe K."/>
            <person name="Barbeau K."/>
            <person name="Gaasterland T."/>
            <person name="Ferriera S."/>
            <person name="Johnson J."/>
            <person name="Kravitz S."/>
            <person name="Beeson K."/>
            <person name="Sutton G."/>
            <person name="Rogers Y.-H."/>
            <person name="Friedman R."/>
            <person name="Frazier M."/>
            <person name="Venter J.C."/>
        </authorList>
    </citation>
    <scope>NUCLEOTIDE SEQUENCE [LARGE SCALE GENOMIC DNA]</scope>
    <source>
        <strain evidence="2 3">ATCC 23134</strain>
    </source>
</reference>
<protein>
    <submittedName>
        <fullName evidence="2">Uncharacterized protein</fullName>
    </submittedName>
</protein>
<organism evidence="2 3">
    <name type="scientific">Microscilla marina ATCC 23134</name>
    <dbReference type="NCBI Taxonomy" id="313606"/>
    <lineage>
        <taxon>Bacteria</taxon>
        <taxon>Pseudomonadati</taxon>
        <taxon>Bacteroidota</taxon>
        <taxon>Cytophagia</taxon>
        <taxon>Cytophagales</taxon>
        <taxon>Microscillaceae</taxon>
        <taxon>Microscilla</taxon>
    </lineage>
</organism>
<proteinExistence type="predicted"/>
<name>A1ZNA4_MICM2</name>
<evidence type="ECO:0000313" key="3">
    <source>
        <dbReference type="Proteomes" id="UP000004095"/>
    </source>
</evidence>
<sequence length="202" mass="23052">MINTLINLRKKATASARQPLLSVDSAASVLDRLLQGNTLEATQLELAQTEVSRRYEAATRQLAKSLDRQDEASQRAKYWINLGTQLTYRHFSELLGSRNLVWAKLGTEDKLYACLKETIEFDKEAEQIIRFASRVYMYSLPFAEGIQEATRHLLPLFNNLVHTVNNEGTLELEELRQRRGKYQGEGDLPEEGKQEEGEGEHV</sequence>
<dbReference type="RefSeq" id="WP_002698516.1">
    <property type="nucleotide sequence ID" value="NZ_AAWS01000017.1"/>
</dbReference>